<dbReference type="Pfam" id="PF13377">
    <property type="entry name" value="Peripla_BP_3"/>
    <property type="match status" value="1"/>
</dbReference>
<dbReference type="InterPro" id="IPR036388">
    <property type="entry name" value="WH-like_DNA-bd_sf"/>
</dbReference>
<keyword evidence="3" id="KW-0238">DNA-binding</keyword>
<evidence type="ECO:0000259" key="5">
    <source>
        <dbReference type="PROSITE" id="PS50949"/>
    </source>
</evidence>
<protein>
    <recommendedName>
        <fullName evidence="5">HTH gntR-type domain-containing protein</fullName>
    </recommendedName>
</protein>
<dbReference type="AlphaFoldDB" id="A0A0F9QAB3"/>
<dbReference type="CDD" id="cd06267">
    <property type="entry name" value="PBP1_LacI_sugar_binding-like"/>
    <property type="match status" value="1"/>
</dbReference>
<evidence type="ECO:0000256" key="3">
    <source>
        <dbReference type="ARBA" id="ARBA00023125"/>
    </source>
</evidence>
<organism evidence="6">
    <name type="scientific">marine sediment metagenome</name>
    <dbReference type="NCBI Taxonomy" id="412755"/>
    <lineage>
        <taxon>unclassified sequences</taxon>
        <taxon>metagenomes</taxon>
        <taxon>ecological metagenomes</taxon>
    </lineage>
</organism>
<comment type="caution">
    <text evidence="6">The sequence shown here is derived from an EMBL/GenBank/DDBJ whole genome shotgun (WGS) entry which is preliminary data.</text>
</comment>
<sequence>EKIAEKYGVSLGTVRQATAELVNEGLIYKEQGRGTFVAEKKKEKTFTIGLLLTDVGNPFFSELVRSIQEKAHLLKYSVIYYNTNDQLLRETESIDMLIGRGVDGVILVPVLKDGEEKLLRKLKKNDIPFVYLDRYLNEPASDYIIVDNHSGVRQGIEYLISLGHKRIGCISVQPYTWISKQRVGPYENILRENNLIGEDSLVRISDLLSDKGGYDAANKLLSMKNRPTAIFATSDMLAIGAYKAAKDKGIRIPEDLSLIGFDDIEASSHLEIPLTTVSQPIDKMGQMAVNVLVEKSEKKDSGKLQKIVLEPKLVIRESCRKI</sequence>
<dbReference type="InterPro" id="IPR036390">
    <property type="entry name" value="WH_DNA-bd_sf"/>
</dbReference>
<evidence type="ECO:0000256" key="1">
    <source>
        <dbReference type="ARBA" id="ARBA00022491"/>
    </source>
</evidence>
<dbReference type="Pfam" id="PF00392">
    <property type="entry name" value="GntR"/>
    <property type="match status" value="1"/>
</dbReference>
<feature type="non-terminal residue" evidence="6">
    <location>
        <position position="1"/>
    </location>
</feature>
<accession>A0A0F9QAB3</accession>
<dbReference type="InterPro" id="IPR000524">
    <property type="entry name" value="Tscrpt_reg_HTH_GntR"/>
</dbReference>
<dbReference type="PANTHER" id="PTHR30146:SF148">
    <property type="entry name" value="HTH-TYPE TRANSCRIPTIONAL REPRESSOR PURR-RELATED"/>
    <property type="match status" value="1"/>
</dbReference>
<evidence type="ECO:0000256" key="2">
    <source>
        <dbReference type="ARBA" id="ARBA00023015"/>
    </source>
</evidence>
<dbReference type="PANTHER" id="PTHR30146">
    <property type="entry name" value="LACI-RELATED TRANSCRIPTIONAL REPRESSOR"/>
    <property type="match status" value="1"/>
</dbReference>
<dbReference type="InterPro" id="IPR028082">
    <property type="entry name" value="Peripla_BP_I"/>
</dbReference>
<dbReference type="Gene3D" id="3.40.50.2300">
    <property type="match status" value="2"/>
</dbReference>
<dbReference type="Gene3D" id="1.10.10.10">
    <property type="entry name" value="Winged helix-like DNA-binding domain superfamily/Winged helix DNA-binding domain"/>
    <property type="match status" value="1"/>
</dbReference>
<evidence type="ECO:0000313" key="6">
    <source>
        <dbReference type="EMBL" id="KKN02278.1"/>
    </source>
</evidence>
<keyword evidence="2" id="KW-0805">Transcription regulation</keyword>
<dbReference type="SUPFAM" id="SSF46785">
    <property type="entry name" value="Winged helix' DNA-binding domain"/>
    <property type="match status" value="1"/>
</dbReference>
<feature type="domain" description="HTH gntR-type" evidence="5">
    <location>
        <begin position="1"/>
        <end position="40"/>
    </location>
</feature>
<dbReference type="SUPFAM" id="SSF53822">
    <property type="entry name" value="Periplasmic binding protein-like I"/>
    <property type="match status" value="1"/>
</dbReference>
<keyword evidence="4" id="KW-0804">Transcription</keyword>
<dbReference type="InterPro" id="IPR046335">
    <property type="entry name" value="LacI/GalR-like_sensor"/>
</dbReference>
<reference evidence="6" key="1">
    <citation type="journal article" date="2015" name="Nature">
        <title>Complex archaea that bridge the gap between prokaryotes and eukaryotes.</title>
        <authorList>
            <person name="Spang A."/>
            <person name="Saw J.H."/>
            <person name="Jorgensen S.L."/>
            <person name="Zaremba-Niedzwiedzka K."/>
            <person name="Martijn J."/>
            <person name="Lind A.E."/>
            <person name="van Eijk R."/>
            <person name="Schleper C."/>
            <person name="Guy L."/>
            <person name="Ettema T.J."/>
        </authorList>
    </citation>
    <scope>NUCLEOTIDE SEQUENCE</scope>
</reference>
<proteinExistence type="predicted"/>
<dbReference type="GO" id="GO:0000976">
    <property type="term" value="F:transcription cis-regulatory region binding"/>
    <property type="evidence" value="ECO:0007669"/>
    <property type="project" value="TreeGrafter"/>
</dbReference>
<dbReference type="GO" id="GO:0003700">
    <property type="term" value="F:DNA-binding transcription factor activity"/>
    <property type="evidence" value="ECO:0007669"/>
    <property type="project" value="InterPro"/>
</dbReference>
<gene>
    <name evidence="6" type="ORF">LCGC14_1119370</name>
</gene>
<dbReference type="PROSITE" id="PS50949">
    <property type="entry name" value="HTH_GNTR"/>
    <property type="match status" value="1"/>
</dbReference>
<keyword evidence="1" id="KW-0678">Repressor</keyword>
<evidence type="ECO:0000256" key="4">
    <source>
        <dbReference type="ARBA" id="ARBA00023163"/>
    </source>
</evidence>
<dbReference type="EMBL" id="LAZR01005167">
    <property type="protein sequence ID" value="KKN02278.1"/>
    <property type="molecule type" value="Genomic_DNA"/>
</dbReference>
<name>A0A0F9QAB3_9ZZZZ</name>